<dbReference type="Pfam" id="PF00481">
    <property type="entry name" value="PP2C"/>
    <property type="match status" value="1"/>
</dbReference>
<dbReference type="Proteomes" id="UP001276659">
    <property type="component" value="Unassembled WGS sequence"/>
</dbReference>
<feature type="transmembrane region" description="Helical" evidence="2">
    <location>
        <begin position="58"/>
        <end position="78"/>
    </location>
</feature>
<feature type="compositionally biased region" description="Polar residues" evidence="1">
    <location>
        <begin position="361"/>
        <end position="381"/>
    </location>
</feature>
<evidence type="ECO:0000259" key="3">
    <source>
        <dbReference type="PROSITE" id="PS51746"/>
    </source>
</evidence>
<dbReference type="CDD" id="cd00143">
    <property type="entry name" value="PP2Cc"/>
    <property type="match status" value="1"/>
</dbReference>
<evidence type="ECO:0000313" key="4">
    <source>
        <dbReference type="EMBL" id="KAK3171178.1"/>
    </source>
</evidence>
<dbReference type="InterPro" id="IPR001932">
    <property type="entry name" value="PPM-type_phosphatase-like_dom"/>
</dbReference>
<dbReference type="PANTHER" id="PTHR13832:SF792">
    <property type="entry name" value="GM14286P"/>
    <property type="match status" value="1"/>
</dbReference>
<feature type="region of interest" description="Disordered" evidence="1">
    <location>
        <begin position="361"/>
        <end position="383"/>
    </location>
</feature>
<proteinExistence type="predicted"/>
<feature type="region of interest" description="Disordered" evidence="1">
    <location>
        <begin position="112"/>
        <end position="132"/>
    </location>
</feature>
<gene>
    <name evidence="4" type="ORF">OEA41_003262</name>
</gene>
<evidence type="ECO:0000313" key="5">
    <source>
        <dbReference type="Proteomes" id="UP001276659"/>
    </source>
</evidence>
<keyword evidence="5" id="KW-1185">Reference proteome</keyword>
<dbReference type="InterPro" id="IPR015655">
    <property type="entry name" value="PP2C"/>
</dbReference>
<comment type="caution">
    <text evidence="4">The sequence shown here is derived from an EMBL/GenBank/DDBJ whole genome shotgun (WGS) entry which is preliminary data.</text>
</comment>
<accession>A0AAE0DLA9</accession>
<sequence>MRRAAAQALRSARRSPFRNVLITRAFPISRVNHALSERSASTATRRDAPTQIIRSSMFFRNFSVAALVSVLASGVWYYQRNPETRALVNGTSVSTSGSGLSATQYSTLASASGSIPAASPSPSDDQLTAPAAGSKRRVLIVQNDEFYIQELADDAPLTKQAEDDGLNRSEMLTPEQATQKLRKSEESYLVGRGKGVVRYDIVQIPSNNPIEDDHAEKIVEVPQSVTTPPDGNSNSDWMFWGVFDGHSGWTTSAKLRQTLISYVARELNSTYKSALTDPSILLPSPQAIDAAIKRGFVTLDHDIVHVSVEKVTKNMKQKAAAAELLAPALSGSCALLSFYDSSSKLFRVAVTGDSRAVLGRKNQSTGKWTATPLSEDQTGGTPSEMARLRKEHPGEEHVVYKGRILGGLEPSRAFGDASYKWSREVQLRMKQYFYGRTPAALLKTPPYVTAEPIITTTKVEPERGDFVVLATDGLWEMLTNEEVVGLVGQWLEAQPKSSGSSSSTASWAKSFFRSANNDLPVEKPKQGNKDVEEGQRAPIRQQQWQVKNTDERFVVEDKNVATHLVRNALGGRDRDMVCGLLTLVSPMSRRYRDDLTVEVIFFGEGDKSGDVVLNAEASAPKLGAKAKL</sequence>
<dbReference type="GO" id="GO:0004741">
    <property type="term" value="F:[pyruvate dehydrogenase (acetyl-transferring)]-phosphatase activity"/>
    <property type="evidence" value="ECO:0007669"/>
    <property type="project" value="TreeGrafter"/>
</dbReference>
<dbReference type="PROSITE" id="PS51746">
    <property type="entry name" value="PPM_2"/>
    <property type="match status" value="1"/>
</dbReference>
<reference evidence="4" key="1">
    <citation type="submission" date="2022-11" db="EMBL/GenBank/DDBJ databases">
        <title>Chromosomal genome sequence assembly and mating type (MAT) locus characterization of the leprose asexual lichenized fungus Lepraria neglecta (Nyl.) Erichsen.</title>
        <authorList>
            <person name="Allen J.L."/>
            <person name="Pfeffer B."/>
        </authorList>
    </citation>
    <scope>NUCLEOTIDE SEQUENCE</scope>
    <source>
        <strain evidence="4">Allen 5258</strain>
    </source>
</reference>
<dbReference type="SMART" id="SM00332">
    <property type="entry name" value="PP2Cc"/>
    <property type="match status" value="1"/>
</dbReference>
<organism evidence="4 5">
    <name type="scientific">Lepraria neglecta</name>
    <dbReference type="NCBI Taxonomy" id="209136"/>
    <lineage>
        <taxon>Eukaryota</taxon>
        <taxon>Fungi</taxon>
        <taxon>Dikarya</taxon>
        <taxon>Ascomycota</taxon>
        <taxon>Pezizomycotina</taxon>
        <taxon>Lecanoromycetes</taxon>
        <taxon>OSLEUM clade</taxon>
        <taxon>Lecanoromycetidae</taxon>
        <taxon>Lecanorales</taxon>
        <taxon>Lecanorineae</taxon>
        <taxon>Stereocaulaceae</taxon>
        <taxon>Lepraria</taxon>
    </lineage>
</organism>
<feature type="compositionally biased region" description="Basic and acidic residues" evidence="1">
    <location>
        <begin position="520"/>
        <end position="535"/>
    </location>
</feature>
<feature type="compositionally biased region" description="Low complexity" evidence="1">
    <location>
        <begin position="112"/>
        <end position="123"/>
    </location>
</feature>
<evidence type="ECO:0000256" key="1">
    <source>
        <dbReference type="SAM" id="MobiDB-lite"/>
    </source>
</evidence>
<feature type="region of interest" description="Disordered" evidence="1">
    <location>
        <begin position="517"/>
        <end position="537"/>
    </location>
</feature>
<dbReference type="Gene3D" id="3.60.40.10">
    <property type="entry name" value="PPM-type phosphatase domain"/>
    <property type="match status" value="1"/>
</dbReference>
<dbReference type="InterPro" id="IPR036457">
    <property type="entry name" value="PPM-type-like_dom_sf"/>
</dbReference>
<dbReference type="EMBL" id="JASNWA010000008">
    <property type="protein sequence ID" value="KAK3171178.1"/>
    <property type="molecule type" value="Genomic_DNA"/>
</dbReference>
<keyword evidence="2" id="KW-0472">Membrane</keyword>
<dbReference type="GO" id="GO:0005739">
    <property type="term" value="C:mitochondrion"/>
    <property type="evidence" value="ECO:0007669"/>
    <property type="project" value="TreeGrafter"/>
</dbReference>
<keyword evidence="2" id="KW-1133">Transmembrane helix</keyword>
<dbReference type="SUPFAM" id="SSF81606">
    <property type="entry name" value="PP2C-like"/>
    <property type="match status" value="1"/>
</dbReference>
<name>A0AAE0DLA9_9LECA</name>
<dbReference type="PANTHER" id="PTHR13832">
    <property type="entry name" value="PROTEIN PHOSPHATASE 2C"/>
    <property type="match status" value="1"/>
</dbReference>
<keyword evidence="2" id="KW-0812">Transmembrane</keyword>
<protein>
    <recommendedName>
        <fullName evidence="3">PPM-type phosphatase domain-containing protein</fullName>
    </recommendedName>
</protein>
<feature type="domain" description="PPM-type phosphatase" evidence="3">
    <location>
        <begin position="222"/>
        <end position="602"/>
    </location>
</feature>
<evidence type="ECO:0000256" key="2">
    <source>
        <dbReference type="SAM" id="Phobius"/>
    </source>
</evidence>
<dbReference type="AlphaFoldDB" id="A0AAE0DLA9"/>